<evidence type="ECO:0000256" key="1">
    <source>
        <dbReference type="SAM" id="MobiDB-lite"/>
    </source>
</evidence>
<feature type="compositionally biased region" description="Low complexity" evidence="1">
    <location>
        <begin position="1"/>
        <end position="17"/>
    </location>
</feature>
<evidence type="ECO:0000313" key="2">
    <source>
        <dbReference type="EMBL" id="KAG9187594.1"/>
    </source>
</evidence>
<proteinExistence type="predicted"/>
<dbReference type="EMBL" id="JAANER010000007">
    <property type="protein sequence ID" value="KAG9187594.1"/>
    <property type="molecule type" value="Genomic_DNA"/>
</dbReference>
<comment type="caution">
    <text evidence="2">The sequence shown here is derived from an EMBL/GenBank/DDBJ whole genome shotgun (WGS) entry which is preliminary data.</text>
</comment>
<name>A0AAD4FHC2_9PLEO</name>
<keyword evidence="3" id="KW-1185">Reference proteome</keyword>
<feature type="compositionally biased region" description="Polar residues" evidence="1">
    <location>
        <begin position="267"/>
        <end position="276"/>
    </location>
</feature>
<organism evidence="2 3">
    <name type="scientific">Alternaria panax</name>
    <dbReference type="NCBI Taxonomy" id="48097"/>
    <lineage>
        <taxon>Eukaryota</taxon>
        <taxon>Fungi</taxon>
        <taxon>Dikarya</taxon>
        <taxon>Ascomycota</taxon>
        <taxon>Pezizomycotina</taxon>
        <taxon>Dothideomycetes</taxon>
        <taxon>Pleosporomycetidae</taxon>
        <taxon>Pleosporales</taxon>
        <taxon>Pleosporineae</taxon>
        <taxon>Pleosporaceae</taxon>
        <taxon>Alternaria</taxon>
        <taxon>Alternaria sect. Panax</taxon>
    </lineage>
</organism>
<evidence type="ECO:0000313" key="3">
    <source>
        <dbReference type="Proteomes" id="UP001199106"/>
    </source>
</evidence>
<feature type="compositionally biased region" description="Pro residues" evidence="1">
    <location>
        <begin position="220"/>
        <end position="237"/>
    </location>
</feature>
<feature type="compositionally biased region" description="Basic and acidic residues" evidence="1">
    <location>
        <begin position="76"/>
        <end position="89"/>
    </location>
</feature>
<protein>
    <submittedName>
        <fullName evidence="2">Uncharacterized protein</fullName>
    </submittedName>
</protein>
<accession>A0AAD4FHC2</accession>
<reference evidence="2" key="1">
    <citation type="submission" date="2021-07" db="EMBL/GenBank/DDBJ databases">
        <title>Genome Resource of American Ginseng Black Spot Pathogen Alternaria panax.</title>
        <authorList>
            <person name="Qiu C."/>
            <person name="Wang W."/>
            <person name="Liu Z."/>
        </authorList>
    </citation>
    <scope>NUCLEOTIDE SEQUENCE</scope>
    <source>
        <strain evidence="2">BNCC115425</strain>
    </source>
</reference>
<feature type="region of interest" description="Disordered" evidence="1">
    <location>
        <begin position="1"/>
        <end position="103"/>
    </location>
</feature>
<dbReference type="AlphaFoldDB" id="A0AAD4FHC2"/>
<feature type="region of interest" description="Disordered" evidence="1">
    <location>
        <begin position="160"/>
        <end position="276"/>
    </location>
</feature>
<dbReference type="Proteomes" id="UP001199106">
    <property type="component" value="Unassembled WGS sequence"/>
</dbReference>
<feature type="compositionally biased region" description="Low complexity" evidence="1">
    <location>
        <begin position="238"/>
        <end position="253"/>
    </location>
</feature>
<sequence>MNDTSSHGSESESYGYHLGDGMPPRNPERSTIARTKNGQRRVWLTTPGRPQMKPHEMEQTVFMRGGAGSDDDAAPAEERRLLSGRDRRMSTPFEFSPSTTVNGLESTQERLVRVYPRPSPIRPSRPANIGSRFTERMEFDGAQLYADSLRGPGRFGIRASLRRSSRRSGRNRAQSLPFATIVSPLNQHKDIHLQPVPSLPHDDTVTDPEGITPPRQTPSAQPPQPPQPEPEPVPPTQPESQSLLQLDSPPSSEGHLPTICTPPMSLPQLQTGRSGR</sequence>
<gene>
    <name evidence="2" type="ORF">G6011_05465</name>
</gene>
<feature type="compositionally biased region" description="Basic residues" evidence="1">
    <location>
        <begin position="160"/>
        <end position="170"/>
    </location>
</feature>